<dbReference type="InterPro" id="IPR050493">
    <property type="entry name" value="FAD-dep_Monooxygenase_BioMet"/>
</dbReference>
<evidence type="ECO:0000256" key="5">
    <source>
        <dbReference type="ARBA" id="ARBA00023033"/>
    </source>
</evidence>
<dbReference type="AlphaFoldDB" id="A0A1H0JMG8"/>
<dbReference type="SUPFAM" id="SSF54373">
    <property type="entry name" value="FAD-linked reductases, C-terminal domain"/>
    <property type="match status" value="1"/>
</dbReference>
<accession>A0A1H0JMG8</accession>
<dbReference type="Gene3D" id="3.50.50.60">
    <property type="entry name" value="FAD/NAD(P)-binding domain"/>
    <property type="match status" value="1"/>
</dbReference>
<keyword evidence="8" id="KW-1185">Reference proteome</keyword>
<evidence type="ECO:0000313" key="8">
    <source>
        <dbReference type="Proteomes" id="UP000198793"/>
    </source>
</evidence>
<reference evidence="7 8" key="1">
    <citation type="submission" date="2016-10" db="EMBL/GenBank/DDBJ databases">
        <authorList>
            <person name="de Groot N.N."/>
        </authorList>
    </citation>
    <scope>NUCLEOTIDE SEQUENCE [LARGE SCALE GENOMIC DNA]</scope>
    <source>
        <strain evidence="8">L7-484,KACC 16230,DSM 25025</strain>
    </source>
</reference>
<proteinExistence type="predicted"/>
<dbReference type="PANTHER" id="PTHR13789">
    <property type="entry name" value="MONOOXYGENASE"/>
    <property type="match status" value="1"/>
</dbReference>
<keyword evidence="5" id="KW-0503">Monooxygenase</keyword>
<gene>
    <name evidence="7" type="ORF">SAMN05192530_106260</name>
</gene>
<feature type="domain" description="FAD-binding" evidence="6">
    <location>
        <begin position="3"/>
        <end position="322"/>
    </location>
</feature>
<name>A0A1H0JMG8_9HYPH</name>
<dbReference type="STRING" id="1166073.SAMN05192530_106260"/>
<dbReference type="InterPro" id="IPR036188">
    <property type="entry name" value="FAD/NAD-bd_sf"/>
</dbReference>
<sequence length="372" mass="39616">MRIAIAGAGIGGLTAALALARAGREVTVFERATALTPVGAGLQLSPNALDVLDRLGVARDLEGRAVPAETVTLRRGSSGRAIARIPVGSQDGRGYLSLLRADLQDALLAGAQAEPRIELRFGHEILAARREPAWVLQFSQDHPAAHCDVLVAADGVHSSIGMLLGGAPARSEGVAAVRLRVRQPASPGIEAWLGARAHAVAYPVAAGRETNLVLIGPDAEVAEAPASFFDGWDKRLLGLIEAGDTLGVWPLLTRTPRWRAPGLAYLGDAAHAMLPYAAQGAAMAIEDGWVLASCLARSPDVERALHDYEAARATRVARVLSRVAFHRRVYHLPAPTSFARDLVLMATPAKRLNRQLAWLYDWRAPPIDFATD</sequence>
<evidence type="ECO:0000256" key="3">
    <source>
        <dbReference type="ARBA" id="ARBA00022827"/>
    </source>
</evidence>
<dbReference type="SUPFAM" id="SSF51905">
    <property type="entry name" value="FAD/NAD(P)-binding domain"/>
    <property type="match status" value="1"/>
</dbReference>
<keyword evidence="2" id="KW-0285">Flavoprotein</keyword>
<keyword evidence="3" id="KW-0274">FAD</keyword>
<evidence type="ECO:0000259" key="6">
    <source>
        <dbReference type="Pfam" id="PF01494"/>
    </source>
</evidence>
<keyword evidence="4" id="KW-0560">Oxidoreductase</keyword>
<dbReference type="RefSeq" id="WP_090674693.1">
    <property type="nucleotide sequence ID" value="NZ_FNIT01000006.1"/>
</dbReference>
<dbReference type="InterPro" id="IPR002938">
    <property type="entry name" value="FAD-bd"/>
</dbReference>
<dbReference type="PRINTS" id="PR00420">
    <property type="entry name" value="RNGMNOXGNASE"/>
</dbReference>
<dbReference type="PANTHER" id="PTHR13789:SF318">
    <property type="entry name" value="GERANYLGERANYL DIPHOSPHATE REDUCTASE"/>
    <property type="match status" value="1"/>
</dbReference>
<dbReference type="GO" id="GO:0004497">
    <property type="term" value="F:monooxygenase activity"/>
    <property type="evidence" value="ECO:0007669"/>
    <property type="project" value="UniProtKB-KW"/>
</dbReference>
<evidence type="ECO:0000256" key="1">
    <source>
        <dbReference type="ARBA" id="ARBA00001974"/>
    </source>
</evidence>
<evidence type="ECO:0000256" key="4">
    <source>
        <dbReference type="ARBA" id="ARBA00023002"/>
    </source>
</evidence>
<dbReference type="GO" id="GO:0071949">
    <property type="term" value="F:FAD binding"/>
    <property type="evidence" value="ECO:0007669"/>
    <property type="project" value="InterPro"/>
</dbReference>
<dbReference type="Proteomes" id="UP000198793">
    <property type="component" value="Unassembled WGS sequence"/>
</dbReference>
<dbReference type="EMBL" id="FNIT01000006">
    <property type="protein sequence ID" value="SDO44703.1"/>
    <property type="molecule type" value="Genomic_DNA"/>
</dbReference>
<protein>
    <submittedName>
        <fullName evidence="7">Salicylate hydroxylase</fullName>
    </submittedName>
</protein>
<comment type="cofactor">
    <cofactor evidence="1">
        <name>FAD</name>
        <dbReference type="ChEBI" id="CHEBI:57692"/>
    </cofactor>
</comment>
<evidence type="ECO:0000256" key="2">
    <source>
        <dbReference type="ARBA" id="ARBA00022630"/>
    </source>
</evidence>
<dbReference type="OrthoDB" id="4230779at2"/>
<organism evidence="7 8">
    <name type="scientific">Aureimonas jatrophae</name>
    <dbReference type="NCBI Taxonomy" id="1166073"/>
    <lineage>
        <taxon>Bacteria</taxon>
        <taxon>Pseudomonadati</taxon>
        <taxon>Pseudomonadota</taxon>
        <taxon>Alphaproteobacteria</taxon>
        <taxon>Hyphomicrobiales</taxon>
        <taxon>Aurantimonadaceae</taxon>
        <taxon>Aureimonas</taxon>
    </lineage>
</organism>
<evidence type="ECO:0000313" key="7">
    <source>
        <dbReference type="EMBL" id="SDO44703.1"/>
    </source>
</evidence>
<dbReference type="Pfam" id="PF01494">
    <property type="entry name" value="FAD_binding_3"/>
    <property type="match status" value="1"/>
</dbReference>